<feature type="chain" id="PRO_5045379696" evidence="8">
    <location>
        <begin position="21"/>
        <end position="1013"/>
    </location>
</feature>
<dbReference type="Gene3D" id="2.60.40.1120">
    <property type="entry name" value="Carboxypeptidase-like, regulatory domain"/>
    <property type="match status" value="1"/>
</dbReference>
<dbReference type="PROSITE" id="PS52016">
    <property type="entry name" value="TONB_DEPENDENT_REC_3"/>
    <property type="match status" value="1"/>
</dbReference>
<dbReference type="InterPro" id="IPR008969">
    <property type="entry name" value="CarboxyPept-like_regulatory"/>
</dbReference>
<protein>
    <submittedName>
        <fullName evidence="10">SusC/RagA family TonB-linked outer membrane protein</fullName>
    </submittedName>
</protein>
<comment type="similarity">
    <text evidence="7">Belongs to the TonB-dependent receptor family.</text>
</comment>
<dbReference type="Gene3D" id="2.170.130.10">
    <property type="entry name" value="TonB-dependent receptor, plug domain"/>
    <property type="match status" value="1"/>
</dbReference>
<dbReference type="Proteomes" id="UP001597387">
    <property type="component" value="Unassembled WGS sequence"/>
</dbReference>
<keyword evidence="3 7" id="KW-1134">Transmembrane beta strand</keyword>
<keyword evidence="4 7" id="KW-0812">Transmembrane</keyword>
<gene>
    <name evidence="10" type="ORF">ACFSJU_07345</name>
</gene>
<dbReference type="NCBIfam" id="TIGR04056">
    <property type="entry name" value="OMP_RagA_SusC"/>
    <property type="match status" value="1"/>
</dbReference>
<dbReference type="SUPFAM" id="SSF56935">
    <property type="entry name" value="Porins"/>
    <property type="match status" value="1"/>
</dbReference>
<keyword evidence="11" id="KW-1185">Reference proteome</keyword>
<comment type="caution">
    <text evidence="10">The sequence shown here is derived from an EMBL/GenBank/DDBJ whole genome shotgun (WGS) entry which is preliminary data.</text>
</comment>
<proteinExistence type="inferred from homology"/>
<dbReference type="EMBL" id="JBHUHZ010000001">
    <property type="protein sequence ID" value="MFD2162202.1"/>
    <property type="molecule type" value="Genomic_DNA"/>
</dbReference>
<dbReference type="InterPro" id="IPR023996">
    <property type="entry name" value="TonB-dep_OMP_SusC/RagA"/>
</dbReference>
<name>A0ABW4ZKZ3_9SPHI</name>
<comment type="subcellular location">
    <subcellularLocation>
        <location evidence="1 7">Cell outer membrane</location>
        <topology evidence="1 7">Multi-pass membrane protein</topology>
    </subcellularLocation>
</comment>
<evidence type="ECO:0000256" key="1">
    <source>
        <dbReference type="ARBA" id="ARBA00004571"/>
    </source>
</evidence>
<accession>A0ABW4ZKZ3</accession>
<dbReference type="RefSeq" id="WP_255897733.1">
    <property type="nucleotide sequence ID" value="NZ_JAFMZO010000001.1"/>
</dbReference>
<evidence type="ECO:0000256" key="5">
    <source>
        <dbReference type="ARBA" id="ARBA00023136"/>
    </source>
</evidence>
<keyword evidence="2 7" id="KW-0813">Transport</keyword>
<reference evidence="11" key="1">
    <citation type="journal article" date="2019" name="Int. J. Syst. Evol. Microbiol.">
        <title>The Global Catalogue of Microorganisms (GCM) 10K type strain sequencing project: providing services to taxonomists for standard genome sequencing and annotation.</title>
        <authorList>
            <consortium name="The Broad Institute Genomics Platform"/>
            <consortium name="The Broad Institute Genome Sequencing Center for Infectious Disease"/>
            <person name="Wu L."/>
            <person name="Ma J."/>
        </authorList>
    </citation>
    <scope>NUCLEOTIDE SEQUENCE [LARGE SCALE GENOMIC DNA]</scope>
    <source>
        <strain evidence="11">KCTC 42217</strain>
    </source>
</reference>
<keyword evidence="8" id="KW-0732">Signal</keyword>
<keyword evidence="6 7" id="KW-0998">Cell outer membrane</keyword>
<dbReference type="Gene3D" id="2.40.170.20">
    <property type="entry name" value="TonB-dependent receptor, beta-barrel domain"/>
    <property type="match status" value="1"/>
</dbReference>
<evidence type="ECO:0000256" key="6">
    <source>
        <dbReference type="ARBA" id="ARBA00023237"/>
    </source>
</evidence>
<dbReference type="InterPro" id="IPR023997">
    <property type="entry name" value="TonB-dep_OMP_SusC/RagA_CS"/>
</dbReference>
<evidence type="ECO:0000256" key="2">
    <source>
        <dbReference type="ARBA" id="ARBA00022448"/>
    </source>
</evidence>
<dbReference type="InterPro" id="IPR039426">
    <property type="entry name" value="TonB-dep_rcpt-like"/>
</dbReference>
<dbReference type="Pfam" id="PF13715">
    <property type="entry name" value="CarbopepD_reg_2"/>
    <property type="match status" value="1"/>
</dbReference>
<evidence type="ECO:0000256" key="8">
    <source>
        <dbReference type="SAM" id="SignalP"/>
    </source>
</evidence>
<dbReference type="NCBIfam" id="TIGR04057">
    <property type="entry name" value="SusC_RagA_signa"/>
    <property type="match status" value="1"/>
</dbReference>
<feature type="domain" description="TonB-dependent receptor plug" evidence="9">
    <location>
        <begin position="114"/>
        <end position="219"/>
    </location>
</feature>
<feature type="signal peptide" evidence="8">
    <location>
        <begin position="1"/>
        <end position="20"/>
    </location>
</feature>
<evidence type="ECO:0000313" key="11">
    <source>
        <dbReference type="Proteomes" id="UP001597387"/>
    </source>
</evidence>
<dbReference type="SUPFAM" id="SSF49464">
    <property type="entry name" value="Carboxypeptidase regulatory domain-like"/>
    <property type="match status" value="1"/>
</dbReference>
<dbReference type="Pfam" id="PF07715">
    <property type="entry name" value="Plug"/>
    <property type="match status" value="1"/>
</dbReference>
<evidence type="ECO:0000256" key="4">
    <source>
        <dbReference type="ARBA" id="ARBA00022692"/>
    </source>
</evidence>
<keyword evidence="5 7" id="KW-0472">Membrane</keyword>
<dbReference type="InterPro" id="IPR012910">
    <property type="entry name" value="Plug_dom"/>
</dbReference>
<dbReference type="InterPro" id="IPR036942">
    <property type="entry name" value="Beta-barrel_TonB_sf"/>
</dbReference>
<organism evidence="10 11">
    <name type="scientific">Paradesertivirga mongoliensis</name>
    <dbReference type="NCBI Taxonomy" id="2100740"/>
    <lineage>
        <taxon>Bacteria</taxon>
        <taxon>Pseudomonadati</taxon>
        <taxon>Bacteroidota</taxon>
        <taxon>Sphingobacteriia</taxon>
        <taxon>Sphingobacteriales</taxon>
        <taxon>Sphingobacteriaceae</taxon>
        <taxon>Paradesertivirga</taxon>
    </lineage>
</organism>
<evidence type="ECO:0000256" key="7">
    <source>
        <dbReference type="PROSITE-ProRule" id="PRU01360"/>
    </source>
</evidence>
<evidence type="ECO:0000313" key="10">
    <source>
        <dbReference type="EMBL" id="MFD2162202.1"/>
    </source>
</evidence>
<dbReference type="InterPro" id="IPR037066">
    <property type="entry name" value="Plug_dom_sf"/>
</dbReference>
<sequence length="1013" mass="112626">MKQSLLVLLLLFGLHYTVQAQTKTVEGKVLDARTKVPIAGATIKLEGSRTTATSNERGDFRITAPADAKILVVTFVGYQEQISEITDQPLVIGMMTESKNLEEVVVVGYGTQRKKDVTGSVSSISAKDVGDRRTVQISEALQGTMSGVSVTRNSGAPGAGSNVLIRGITTIGTNAPLFIVDGIPNSNIDNVNPGDVENITVLKDAASASIYGSRGAAGVVLVTTKRAKAGQSSFDYNFEYGLQKPTALPEYTSSPDYMRYFNEQAMNDGATAGPFPNGWITGFADSLAKNLNRFPFFNTDWQKEVMTNSYAPRVRHDLVFTMGTDKVKTKASLGYNKSGAFYDNYDYERYLFRINNDLKISDKFNTKLDVTYKRTQTQNVSSVPDDNPIFLSRLMPSVYGAYYSDGRYSNGKDGLNPVAQINEGGFEKGWFNQFGARLAFNYTPVAGLTFTAMVAPTFDLDKFKNFRKQINYYDYANPSQRIGQNRARTFLDENRNENFTANGQLLANYTKSINELHNFDVLVGYEENYSTFESLGASREGFALNDFPYLNAGSSELRDNRGSASESALRSFFGRLQYNFKNRYYLQGNLRHDQSSRFASEFRNAIFPSFNAAWTISEEPFMENIPAISHLKLRGGWGTAGNERIGNYPYQAIISFSNSLFYQNGSVVPLTGGGQVEYAMNNISWETTSSTDLGVDATFLNNRLNLSAGYFHKKTEDILLRLDIPNYLGYDNPFQNAGTLQAKGWELDLGWRDKMGRDFNYSFSMNLSDTKTKVLNLKGTQFRGDQAILEGGEFNEWFGYRSNGLFQNQAEVTGAAVINANTKPGDVRYVDINKDGKITPEGDKVFLGGSMPRYNYGGTLRMDYKNLDFGMVVQGVGKKNSVLSQDITRPFQAAFGNMPLGMVGNFWSRNNTPEQNLAARYPRLSRTSEVNNYEMSDFYMISGAYFRVKNLTLGYTLKSKDLLAKAGIKALRVYATANDVAVFSKFPKYWDPEAGTSSYPIVTTFLGGVNLTF</sequence>
<evidence type="ECO:0000256" key="3">
    <source>
        <dbReference type="ARBA" id="ARBA00022452"/>
    </source>
</evidence>
<evidence type="ECO:0000259" key="9">
    <source>
        <dbReference type="Pfam" id="PF07715"/>
    </source>
</evidence>